<dbReference type="PANTHER" id="PTHR44461:SF1">
    <property type="entry name" value="QUINONE OXIDOREDUCTASE-LIKE PROTEIN 1"/>
    <property type="match status" value="1"/>
</dbReference>
<dbReference type="SUPFAM" id="SSF50129">
    <property type="entry name" value="GroES-like"/>
    <property type="match status" value="1"/>
</dbReference>
<dbReference type="SUPFAM" id="SSF51735">
    <property type="entry name" value="NAD(P)-binding Rossmann-fold domains"/>
    <property type="match status" value="1"/>
</dbReference>
<dbReference type="SMART" id="SM00829">
    <property type="entry name" value="PKS_ER"/>
    <property type="match status" value="1"/>
</dbReference>
<accession>A0AAE1E6X3</accession>
<dbReference type="PANTHER" id="PTHR44461">
    <property type="entry name" value="QUINONE OXIDOREDUCTASE-LIKE PROTEIN 1"/>
    <property type="match status" value="1"/>
</dbReference>
<reference evidence="2" key="1">
    <citation type="journal article" date="2023" name="G3 (Bethesda)">
        <title>A reference genome for the long-term kleptoplast-retaining sea slug Elysia crispata morphotype clarki.</title>
        <authorList>
            <person name="Eastman K.E."/>
            <person name="Pendleton A.L."/>
            <person name="Shaikh M.A."/>
            <person name="Suttiyut T."/>
            <person name="Ogas R."/>
            <person name="Tomko P."/>
            <person name="Gavelis G."/>
            <person name="Widhalm J.R."/>
            <person name="Wisecaver J.H."/>
        </authorList>
    </citation>
    <scope>NUCLEOTIDE SEQUENCE</scope>
    <source>
        <strain evidence="2">ECLA1</strain>
    </source>
</reference>
<dbReference type="Gene3D" id="3.90.180.10">
    <property type="entry name" value="Medium-chain alcohol dehydrogenases, catalytic domain"/>
    <property type="match status" value="1"/>
</dbReference>
<protein>
    <recommendedName>
        <fullName evidence="1">Enoyl reductase (ER) domain-containing protein</fullName>
    </recommendedName>
</protein>
<dbReference type="InterPro" id="IPR011032">
    <property type="entry name" value="GroES-like_sf"/>
</dbReference>
<dbReference type="InterPro" id="IPR036291">
    <property type="entry name" value="NAD(P)-bd_dom_sf"/>
</dbReference>
<sequence length="351" mass="38750">MRELRGSFVGRETTIDVRETEISETLQPDEILIKTYACAVDLSNEKMYHRLLSNSLENCPVGHVISGVVVKTGSNVEKYEEDMCVVGVLPFGSETSGCCDLCILNQFDCVEKRKDISHEVAAVSVCAGVAAYTAVHYLGHVTAGDTVLVMDGATPQGLLTIQLAQSFGAKVLSTYKTLTEKQHLENLKVPIAQLIEMTQRSTILASSVMEETGGVGVDCIIDNGVRLFTSEEDKDLMEERSMKSVPHKHDILSCLGFAGRWITTNPYLQLDPPDSQQLFLRGGSLSFLFPPAWALMRAQHGRFQHILKDLLDRVENGDFKLNEIQSIPLEKAAEFFMQEHSNSSKAVVVIP</sequence>
<evidence type="ECO:0000313" key="2">
    <source>
        <dbReference type="EMBL" id="KAK3796516.1"/>
    </source>
</evidence>
<gene>
    <name evidence="2" type="ORF">RRG08_003235</name>
</gene>
<keyword evidence="3" id="KW-1185">Reference proteome</keyword>
<dbReference type="GO" id="GO:0016491">
    <property type="term" value="F:oxidoreductase activity"/>
    <property type="evidence" value="ECO:0007669"/>
    <property type="project" value="InterPro"/>
</dbReference>
<organism evidence="2 3">
    <name type="scientific">Elysia crispata</name>
    <name type="common">lettuce slug</name>
    <dbReference type="NCBI Taxonomy" id="231223"/>
    <lineage>
        <taxon>Eukaryota</taxon>
        <taxon>Metazoa</taxon>
        <taxon>Spiralia</taxon>
        <taxon>Lophotrochozoa</taxon>
        <taxon>Mollusca</taxon>
        <taxon>Gastropoda</taxon>
        <taxon>Heterobranchia</taxon>
        <taxon>Euthyneura</taxon>
        <taxon>Panpulmonata</taxon>
        <taxon>Sacoglossa</taxon>
        <taxon>Placobranchoidea</taxon>
        <taxon>Plakobranchidae</taxon>
        <taxon>Elysia</taxon>
    </lineage>
</organism>
<evidence type="ECO:0000313" key="3">
    <source>
        <dbReference type="Proteomes" id="UP001283361"/>
    </source>
</evidence>
<dbReference type="Proteomes" id="UP001283361">
    <property type="component" value="Unassembled WGS sequence"/>
</dbReference>
<evidence type="ECO:0000259" key="1">
    <source>
        <dbReference type="SMART" id="SM00829"/>
    </source>
</evidence>
<dbReference type="InterPro" id="IPR042633">
    <property type="entry name" value="CRYZL1"/>
</dbReference>
<dbReference type="AlphaFoldDB" id="A0AAE1E6X3"/>
<name>A0AAE1E6X3_9GAST</name>
<proteinExistence type="predicted"/>
<dbReference type="EMBL" id="JAWDGP010000875">
    <property type="protein sequence ID" value="KAK3796516.1"/>
    <property type="molecule type" value="Genomic_DNA"/>
</dbReference>
<dbReference type="InterPro" id="IPR013154">
    <property type="entry name" value="ADH-like_N"/>
</dbReference>
<comment type="caution">
    <text evidence="2">The sequence shown here is derived from an EMBL/GenBank/DDBJ whole genome shotgun (WGS) entry which is preliminary data.</text>
</comment>
<dbReference type="InterPro" id="IPR020843">
    <property type="entry name" value="ER"/>
</dbReference>
<feature type="domain" description="Enoyl reductase (ER)" evidence="1">
    <location>
        <begin position="10"/>
        <end position="348"/>
    </location>
</feature>
<dbReference type="Pfam" id="PF08240">
    <property type="entry name" value="ADH_N"/>
    <property type="match status" value="1"/>
</dbReference>